<dbReference type="AlphaFoldDB" id="A0A843W005"/>
<dbReference type="EMBL" id="NMUH01002970">
    <property type="protein sequence ID" value="MQM03072.1"/>
    <property type="molecule type" value="Genomic_DNA"/>
</dbReference>
<feature type="region of interest" description="Disordered" evidence="1">
    <location>
        <begin position="41"/>
        <end position="62"/>
    </location>
</feature>
<proteinExistence type="predicted"/>
<name>A0A843W005_COLES</name>
<evidence type="ECO:0000256" key="1">
    <source>
        <dbReference type="SAM" id="MobiDB-lite"/>
    </source>
</evidence>
<dbReference type="Proteomes" id="UP000652761">
    <property type="component" value="Unassembled WGS sequence"/>
</dbReference>
<comment type="caution">
    <text evidence="2">The sequence shown here is derived from an EMBL/GenBank/DDBJ whole genome shotgun (WGS) entry which is preliminary data.</text>
</comment>
<protein>
    <submittedName>
        <fullName evidence="2">Uncharacterized protein</fullName>
    </submittedName>
</protein>
<reference evidence="2" key="1">
    <citation type="submission" date="2017-07" db="EMBL/GenBank/DDBJ databases">
        <title>Taro Niue Genome Assembly and Annotation.</title>
        <authorList>
            <person name="Atibalentja N."/>
            <person name="Keating K."/>
            <person name="Fields C.J."/>
        </authorList>
    </citation>
    <scope>NUCLEOTIDE SEQUENCE</scope>
    <source>
        <strain evidence="2">Niue_2</strain>
        <tissue evidence="2">Leaf</tissue>
    </source>
</reference>
<feature type="compositionally biased region" description="Polar residues" evidence="1">
    <location>
        <begin position="487"/>
        <end position="501"/>
    </location>
</feature>
<organism evidence="2 3">
    <name type="scientific">Colocasia esculenta</name>
    <name type="common">Wild taro</name>
    <name type="synonym">Arum esculentum</name>
    <dbReference type="NCBI Taxonomy" id="4460"/>
    <lineage>
        <taxon>Eukaryota</taxon>
        <taxon>Viridiplantae</taxon>
        <taxon>Streptophyta</taxon>
        <taxon>Embryophyta</taxon>
        <taxon>Tracheophyta</taxon>
        <taxon>Spermatophyta</taxon>
        <taxon>Magnoliopsida</taxon>
        <taxon>Liliopsida</taxon>
        <taxon>Araceae</taxon>
        <taxon>Aroideae</taxon>
        <taxon>Colocasieae</taxon>
        <taxon>Colocasia</taxon>
    </lineage>
</organism>
<feature type="region of interest" description="Disordered" evidence="1">
    <location>
        <begin position="432"/>
        <end position="511"/>
    </location>
</feature>
<evidence type="ECO:0000313" key="2">
    <source>
        <dbReference type="EMBL" id="MQM03072.1"/>
    </source>
</evidence>
<accession>A0A843W005</accession>
<keyword evidence="3" id="KW-1185">Reference proteome</keyword>
<sequence>MKNHERKICSMENYETKGLLFVIDETSYKKSFMVYAYSSSSEDSKEKPDGSDDEMASSWAPESVQLTPDQLQRLAKIPICLGKAVEFSHLTRSLSWVEETLSAMGWTKLCQISEPSVEFAIRAFYASLQVSSENAVIGYVKGTKNTISEELLVKMLDCPNSGHKLSEFVPLGKQKLGIIGNLLTISKRGLQVNELSAEKRLIHSVITNIVTPRAGTHSSITARDGNLLFWAIQRHQSFSVDLSGELLIGKKEKISIFTLRRSHYSLVGKKQNLWFKDTVPECEHEVFPDEPLISLPTQVVSERIEAPEVLARSEAQAQIPHQEDQIQDFSSHPVQDTSEDTINEVLRDLRGKGVASKDVHASTPMEHHFEERETHFSPSQFETRPRFQGESSNSINTILDLVRSQHENLSVLHMQVELLDVKFDSLSDELVCQQGTSRPSGPASSQQQEEEAPAQDQENQVEPQVPTPEDLVIKQSVVVQEGPEIQAEQQPISVESQQGRKMSSLLSSRLS</sequence>
<feature type="compositionally biased region" description="Polar residues" evidence="1">
    <location>
        <begin position="327"/>
        <end position="336"/>
    </location>
</feature>
<feature type="region of interest" description="Disordered" evidence="1">
    <location>
        <begin position="367"/>
        <end position="391"/>
    </location>
</feature>
<gene>
    <name evidence="2" type="ORF">Taro_035843</name>
</gene>
<feature type="region of interest" description="Disordered" evidence="1">
    <location>
        <begin position="316"/>
        <end position="337"/>
    </location>
</feature>
<evidence type="ECO:0000313" key="3">
    <source>
        <dbReference type="Proteomes" id="UP000652761"/>
    </source>
</evidence>